<dbReference type="EMBL" id="JAHFXS010000166">
    <property type="protein sequence ID" value="KAG9988222.1"/>
    <property type="molecule type" value="Genomic_DNA"/>
</dbReference>
<dbReference type="Pfam" id="PF13634">
    <property type="entry name" value="Nucleoporin_FG"/>
    <property type="match status" value="1"/>
</dbReference>
<reference evidence="6" key="2">
    <citation type="submission" date="2021-08" db="EMBL/GenBank/DDBJ databases">
        <authorList>
            <person name="Gostincar C."/>
            <person name="Sun X."/>
            <person name="Song Z."/>
            <person name="Gunde-Cimerman N."/>
        </authorList>
    </citation>
    <scope>NUCLEOTIDE SEQUENCE</scope>
    <source>
        <strain evidence="6">EXF-9298</strain>
    </source>
</reference>
<dbReference type="Pfam" id="PF04097">
    <property type="entry name" value="Nic96"/>
    <property type="match status" value="1"/>
</dbReference>
<organism evidence="6 7">
    <name type="scientific">Aureobasidium melanogenum</name>
    <name type="common">Aureobasidium pullulans var. melanogenum</name>
    <dbReference type="NCBI Taxonomy" id="46634"/>
    <lineage>
        <taxon>Eukaryota</taxon>
        <taxon>Fungi</taxon>
        <taxon>Dikarya</taxon>
        <taxon>Ascomycota</taxon>
        <taxon>Pezizomycotina</taxon>
        <taxon>Dothideomycetes</taxon>
        <taxon>Dothideomycetidae</taxon>
        <taxon>Dothideales</taxon>
        <taxon>Saccotheciaceae</taxon>
        <taxon>Aureobasidium</taxon>
    </lineage>
</organism>
<evidence type="ECO:0000256" key="2">
    <source>
        <dbReference type="ARBA" id="ARBA00010186"/>
    </source>
</evidence>
<keyword evidence="4" id="KW-0539">Nucleus</keyword>
<dbReference type="Proteomes" id="UP000729357">
    <property type="component" value="Unassembled WGS sequence"/>
</dbReference>
<reference evidence="6" key="1">
    <citation type="journal article" date="2021" name="J Fungi (Basel)">
        <title>Virulence traits and population genomics of the black yeast Aureobasidium melanogenum.</title>
        <authorList>
            <person name="Cernosa A."/>
            <person name="Sun X."/>
            <person name="Gostincar C."/>
            <person name="Fang C."/>
            <person name="Gunde-Cimerman N."/>
            <person name="Song Z."/>
        </authorList>
    </citation>
    <scope>NUCLEOTIDE SEQUENCE</scope>
    <source>
        <strain evidence="6">EXF-9298</strain>
    </source>
</reference>
<evidence type="ECO:0000256" key="5">
    <source>
        <dbReference type="SAM" id="MobiDB-lite"/>
    </source>
</evidence>
<comment type="subcellular location">
    <subcellularLocation>
        <location evidence="1">Nucleus</location>
        <location evidence="1">Nuclear pore complex</location>
    </subcellularLocation>
</comment>
<dbReference type="GO" id="GO:0005643">
    <property type="term" value="C:nuclear pore"/>
    <property type="evidence" value="ECO:0007669"/>
    <property type="project" value="UniProtKB-SubCell"/>
</dbReference>
<feature type="compositionally biased region" description="Polar residues" evidence="5">
    <location>
        <begin position="431"/>
        <end position="441"/>
    </location>
</feature>
<feature type="compositionally biased region" description="Polar residues" evidence="5">
    <location>
        <begin position="162"/>
        <end position="173"/>
    </location>
</feature>
<dbReference type="InterPro" id="IPR025574">
    <property type="entry name" value="Nucleoporin_FG_rpt"/>
</dbReference>
<comment type="similarity">
    <text evidence="2">Belongs to the nucleoporin interacting component (NIC) family.</text>
</comment>
<keyword evidence="3" id="KW-0811">Translocation</keyword>
<feature type="region of interest" description="Disordered" evidence="5">
    <location>
        <begin position="389"/>
        <end position="442"/>
    </location>
</feature>
<evidence type="ECO:0000256" key="1">
    <source>
        <dbReference type="ARBA" id="ARBA00004567"/>
    </source>
</evidence>
<proteinExistence type="inferred from homology"/>
<evidence type="ECO:0000313" key="6">
    <source>
        <dbReference type="EMBL" id="KAG9988222.1"/>
    </source>
</evidence>
<feature type="region of interest" description="Disordered" evidence="5">
    <location>
        <begin position="44"/>
        <end position="64"/>
    </location>
</feature>
<name>A0A9P8G0F3_AURME</name>
<evidence type="ECO:0000313" key="7">
    <source>
        <dbReference type="Proteomes" id="UP000729357"/>
    </source>
</evidence>
<keyword evidence="3" id="KW-0509">mRNA transport</keyword>
<protein>
    <submittedName>
        <fullName evidence="6">NIC-domain-containing protein</fullName>
    </submittedName>
</protein>
<dbReference type="GO" id="GO:0006606">
    <property type="term" value="P:protein import into nucleus"/>
    <property type="evidence" value="ECO:0007669"/>
    <property type="project" value="TreeGrafter"/>
</dbReference>
<dbReference type="PANTHER" id="PTHR11225:SF4">
    <property type="entry name" value="NUCLEAR PORE COMPLEX PROTEIN NUP93"/>
    <property type="match status" value="1"/>
</dbReference>
<feature type="region of interest" description="Disordered" evidence="5">
    <location>
        <begin position="83"/>
        <end position="102"/>
    </location>
</feature>
<keyword evidence="3" id="KW-0653">Protein transport</keyword>
<gene>
    <name evidence="6" type="ORF">KCU98_g2777</name>
</gene>
<accession>A0A9P8G0F3</accession>
<feature type="region of interest" description="Disordered" evidence="5">
    <location>
        <begin position="109"/>
        <end position="223"/>
    </location>
</feature>
<evidence type="ECO:0000256" key="3">
    <source>
        <dbReference type="ARBA" id="ARBA00023132"/>
    </source>
</evidence>
<feature type="compositionally biased region" description="Polar residues" evidence="5">
    <location>
        <begin position="182"/>
        <end position="223"/>
    </location>
</feature>
<keyword evidence="3" id="KW-0813">Transport</keyword>
<dbReference type="PANTHER" id="PTHR11225">
    <property type="entry name" value="NUCLEAR PORE COMPLEX PROTEIN NUP93 NUCLEOPORIN NUP93 DEAD EYE PROTEIN"/>
    <property type="match status" value="1"/>
</dbReference>
<comment type="caution">
    <text evidence="6">The sequence shown here is derived from an EMBL/GenBank/DDBJ whole genome shotgun (WGS) entry which is preliminary data.</text>
</comment>
<feature type="compositionally biased region" description="Low complexity" evidence="5">
    <location>
        <begin position="122"/>
        <end position="148"/>
    </location>
</feature>
<dbReference type="GO" id="GO:0017056">
    <property type="term" value="F:structural constituent of nuclear pore"/>
    <property type="evidence" value="ECO:0007669"/>
    <property type="project" value="InterPro"/>
</dbReference>
<feature type="compositionally biased region" description="Low complexity" evidence="5">
    <location>
        <begin position="87"/>
        <end position="102"/>
    </location>
</feature>
<dbReference type="AlphaFoldDB" id="A0A9P8G0F3"/>
<evidence type="ECO:0000256" key="4">
    <source>
        <dbReference type="ARBA" id="ARBA00023242"/>
    </source>
</evidence>
<sequence length="1177" mass="128051">MIKKGQDMMSNKASETPWINVGTRVMAERGIAKVKRVRFAFASDASVEETSPPPPPSPSTAKTATMSLFGNLGANNKPAGTGGIFGAAGSTPASTQSSTPSLFGTAPTGATGTGASGGIFGGQQQQNNKPTLSLFGNNTNTGTSNATAQPATSAPSLFGGASNATQQPATTAPSLFGGASAAPSNSLFGSTSNAQPSANTQQSVFGGNNQALGASTAPTGQQEQNARPVYFDNLIERNIKRQGAEAGTNTGMGAFGELPTLQLGLGDIQKKVRGLGQQYTPDSKAHYLLAASGVNTGAALRDLNLFTNSAAAKAPAPIAANDPLYGDLDTYVESLYQKEKKDLFDEFMEDSKRDFDRFIEDNLQCNWEQKRKEIYEHFGITKKSDKAEASFEGTTTDGARGAFGRSSRRAPFGASAGASRMGSKSVLGATGRQTSRASQFTDVAEKAPAGLQNVSENRMLRDKQDKYSNKVKELNIARIEGRLYPLLHNFVEVEAQPSAEDTSKLVDAYKALADIVGESPDFQTSSDPRAIKERQFAQDYLDDAPNSRKAFDLRKRIIDGSRRFLEKQFLAQLETAILKNAKEAALGGVPSVINKVRAYVRLRAARKELGPDTSELQMINDDYPWVLIFYLLRAGLVNEAAEYVADNERAIKACDRNFPLFLASYARSTDRRLPPELQTRINNTYSQRAQFAPENSVDPYRMACFKIIGRCELGRRTLDGINQNMEDWVWLQFVLAREVNRVEETASEVFGLDDVRNVIHEVGQRHFVQGAEGAAGYGTYFFLQILAGQFESAIAWLYPNNYLSAVHFAIALNYYGLLRVNDYSNSEDLLSYTTSQKPQISFAHLVGYYTKDFRAQSPTTAADYIALICLNGDLGGEIGQRQVALCHDGLRELVLETREFAQLLGDIRSDGQRIPGSIEQRLKIIRIADEKAFLRYITISAAQIADDNGRVTDAVLLYHLAEEYDNVITICNKALSEAISVELGDAPLRLTPLKPRDPTAAETSASLSLTAVEDPYTLTRNMRALYESNQLHAAKIKQVNRESCTLLLGMAEAKSLVAEGRWALALDALNSLNCLPISAGGNMSLIRASANAFSNLPPPVARNIGNLLIWTITCCGQQREYLRSSPSGFEERGREKVAEDILQVAKDTMVFAGLIQYKLQPRVFEVLTRVGGDVGAY</sequence>
<dbReference type="GO" id="GO:0016973">
    <property type="term" value="P:poly(A)+ mRNA export from nucleus"/>
    <property type="evidence" value="ECO:0007669"/>
    <property type="project" value="TreeGrafter"/>
</dbReference>
<feature type="non-terminal residue" evidence="6">
    <location>
        <position position="1177"/>
    </location>
</feature>
<keyword evidence="3" id="KW-0906">Nuclear pore complex</keyword>
<feature type="compositionally biased region" description="Gly residues" evidence="5">
    <location>
        <begin position="111"/>
        <end position="121"/>
    </location>
</feature>
<keyword evidence="7" id="KW-1185">Reference proteome</keyword>
<dbReference type="InterPro" id="IPR007231">
    <property type="entry name" value="Nucleoporin_int_Nup93/Nic96"/>
</dbReference>